<feature type="domain" description="MlaB-like STAS" evidence="1">
    <location>
        <begin position="11"/>
        <end position="85"/>
    </location>
</feature>
<gene>
    <name evidence="2" type="ORF">MGWOODY_Tha150</name>
</gene>
<dbReference type="Pfam" id="PF13466">
    <property type="entry name" value="STAS_2"/>
    <property type="match status" value="1"/>
</dbReference>
<reference evidence="2" key="1">
    <citation type="submission" date="2015-10" db="EMBL/GenBank/DDBJ databases">
        <authorList>
            <person name="Gilbert D.G."/>
        </authorList>
    </citation>
    <scope>NUCLEOTIDE SEQUENCE</scope>
</reference>
<evidence type="ECO:0000313" key="2">
    <source>
        <dbReference type="EMBL" id="CUS40664.1"/>
    </source>
</evidence>
<proteinExistence type="predicted"/>
<dbReference type="AlphaFoldDB" id="A0A160TCF6"/>
<name>A0A160TCF6_9ZZZZ</name>
<dbReference type="InterPro" id="IPR036513">
    <property type="entry name" value="STAS_dom_sf"/>
</dbReference>
<evidence type="ECO:0000259" key="1">
    <source>
        <dbReference type="Pfam" id="PF13466"/>
    </source>
</evidence>
<sequence length="95" mass="10287">MATTTSIECGERLSIDTVEKLYAAMERALLDGSDVELRAADIQYCDTAGLQLVLSLRQTLATTDNDIHWHDANDVLLSTAKHLGLVAALNLSSVQ</sequence>
<dbReference type="InterPro" id="IPR058548">
    <property type="entry name" value="MlaB-like_STAS"/>
</dbReference>
<accession>A0A160TCF6</accession>
<dbReference type="SUPFAM" id="SSF52091">
    <property type="entry name" value="SpoIIaa-like"/>
    <property type="match status" value="1"/>
</dbReference>
<dbReference type="Gene3D" id="3.30.750.24">
    <property type="entry name" value="STAS domain"/>
    <property type="match status" value="1"/>
</dbReference>
<protein>
    <recommendedName>
        <fullName evidence="1">MlaB-like STAS domain-containing protein</fullName>
    </recommendedName>
</protein>
<organism evidence="2">
    <name type="scientific">hydrothermal vent metagenome</name>
    <dbReference type="NCBI Taxonomy" id="652676"/>
    <lineage>
        <taxon>unclassified sequences</taxon>
        <taxon>metagenomes</taxon>
        <taxon>ecological metagenomes</taxon>
    </lineage>
</organism>
<dbReference type="EMBL" id="CZQC01000021">
    <property type="protein sequence ID" value="CUS40664.1"/>
    <property type="molecule type" value="Genomic_DNA"/>
</dbReference>